<feature type="domain" description="F-box" evidence="1">
    <location>
        <begin position="20"/>
        <end position="57"/>
    </location>
</feature>
<feature type="domain" description="F-box" evidence="1">
    <location>
        <begin position="427"/>
        <end position="465"/>
    </location>
</feature>
<proteinExistence type="predicted"/>
<dbReference type="AlphaFoldDB" id="A0AAV0LRE0"/>
<dbReference type="SUPFAM" id="SSF81383">
    <property type="entry name" value="F-box domain"/>
    <property type="match status" value="1"/>
</dbReference>
<evidence type="ECO:0000259" key="2">
    <source>
        <dbReference type="Pfam" id="PF24758"/>
    </source>
</evidence>
<dbReference type="Gene3D" id="1.20.1280.50">
    <property type="match status" value="1"/>
</dbReference>
<gene>
    <name evidence="3" type="ORF">LITE_LOCUS25346</name>
</gene>
<dbReference type="PANTHER" id="PTHR31900">
    <property type="entry name" value="F-BOX/RNI SUPERFAMILY PROTEIN-RELATED"/>
    <property type="match status" value="1"/>
</dbReference>
<organism evidence="3 4">
    <name type="scientific">Linum tenue</name>
    <dbReference type="NCBI Taxonomy" id="586396"/>
    <lineage>
        <taxon>Eukaryota</taxon>
        <taxon>Viridiplantae</taxon>
        <taxon>Streptophyta</taxon>
        <taxon>Embryophyta</taxon>
        <taxon>Tracheophyta</taxon>
        <taxon>Spermatophyta</taxon>
        <taxon>Magnoliopsida</taxon>
        <taxon>eudicotyledons</taxon>
        <taxon>Gunneridae</taxon>
        <taxon>Pentapetalae</taxon>
        <taxon>rosids</taxon>
        <taxon>fabids</taxon>
        <taxon>Malpighiales</taxon>
        <taxon>Linaceae</taxon>
        <taxon>Linum</taxon>
    </lineage>
</organism>
<dbReference type="Pfam" id="PF00646">
    <property type="entry name" value="F-box"/>
    <property type="match status" value="2"/>
</dbReference>
<dbReference type="EMBL" id="CAMGYJ010000006">
    <property type="protein sequence ID" value="CAI0437124.1"/>
    <property type="molecule type" value="Genomic_DNA"/>
</dbReference>
<dbReference type="InterPro" id="IPR036047">
    <property type="entry name" value="F-box-like_dom_sf"/>
</dbReference>
<comment type="caution">
    <text evidence="3">The sequence shown here is derived from an EMBL/GenBank/DDBJ whole genome shotgun (WGS) entry which is preliminary data.</text>
</comment>
<dbReference type="InterPro" id="IPR053781">
    <property type="entry name" value="F-box_AtFBL13-like"/>
</dbReference>
<name>A0AAV0LRE0_9ROSI</name>
<dbReference type="Gene3D" id="3.80.10.10">
    <property type="entry name" value="Ribonuclease Inhibitor"/>
    <property type="match status" value="1"/>
</dbReference>
<dbReference type="PANTHER" id="PTHR31900:SF34">
    <property type="entry name" value="EMB|CAB62440.1-RELATED"/>
    <property type="match status" value="1"/>
</dbReference>
<accession>A0AAV0LRE0</accession>
<protein>
    <recommendedName>
        <fullName evidence="5">F-box domain-containing protein</fullName>
    </recommendedName>
</protein>
<dbReference type="Proteomes" id="UP001154282">
    <property type="component" value="Unassembled WGS sequence"/>
</dbReference>
<dbReference type="SUPFAM" id="SSF52047">
    <property type="entry name" value="RNI-like"/>
    <property type="match status" value="1"/>
</dbReference>
<reference evidence="3" key="1">
    <citation type="submission" date="2022-08" db="EMBL/GenBank/DDBJ databases">
        <authorList>
            <person name="Gutierrez-Valencia J."/>
        </authorList>
    </citation>
    <scope>NUCLEOTIDE SEQUENCE</scope>
</reference>
<feature type="domain" description="F-box/LRR-repeat protein 15/At3g58940/PEG3-like LRR" evidence="2">
    <location>
        <begin position="121"/>
        <end position="259"/>
    </location>
</feature>
<sequence length="582" mass="66352">MASEGKLKKQKTADTHADRLSALGDDLLLHILSLFELKGAVGTSALSRRWRYLWTRLTRLDLDDSSFVHPADDREIAEIRKAEFANLVVLSVLRQCEDHRPFLKNFRLSCNAPEDPFLSKSWMEAAAGPQIETFEVDFGCCTESLYDLSDRVFALEKLRVLKLRKGFRLGVDDAAHIWLPCLKVLELREISGSSSTLRSLISGSPVLETLGIERFRTLDDATTVYIESSSLKNVKLRGLFMFGNVLPRIVVNAPSLVHMDFHPWHNPGAEYVVHELPCLESGYIDHCGRLGMLSPLILLLNRISNARKLQLTDSTFQSVKSCYHYELPLPWLHNLTHLTLEVTVIDWITVCSLLDRAPNLVTLVFEKCPSPEPLEVLWDPLEPDPECIRSRIEGLVSRIVLTQSPRVIMASEDKLKNTADTHVDRLSVLGDDLLLHILGFLELKGAVGTSALSRRWRYLWTRLTNLHLDDCSFVHSDADWTMAETMNPEFGDLVESVLRQCEDHLPFLKKFRLSCNSPNDLMFVGWWMEAVTGPQVESFEVDFRWGNCMYHPCERIFAMEKLRVLKLNDWYKNGRSSVCVLS</sequence>
<dbReference type="InterPro" id="IPR055411">
    <property type="entry name" value="LRR_FXL15/At3g58940/PEG3-like"/>
</dbReference>
<evidence type="ECO:0008006" key="5">
    <source>
        <dbReference type="Google" id="ProtNLM"/>
    </source>
</evidence>
<dbReference type="InterPro" id="IPR032675">
    <property type="entry name" value="LRR_dom_sf"/>
</dbReference>
<dbReference type="InterPro" id="IPR050232">
    <property type="entry name" value="FBL13/AtMIF1-like"/>
</dbReference>
<evidence type="ECO:0000313" key="4">
    <source>
        <dbReference type="Proteomes" id="UP001154282"/>
    </source>
</evidence>
<evidence type="ECO:0000259" key="1">
    <source>
        <dbReference type="Pfam" id="PF00646"/>
    </source>
</evidence>
<dbReference type="Pfam" id="PF24758">
    <property type="entry name" value="LRR_At5g56370"/>
    <property type="match status" value="1"/>
</dbReference>
<evidence type="ECO:0000313" key="3">
    <source>
        <dbReference type="EMBL" id="CAI0437124.1"/>
    </source>
</evidence>
<dbReference type="InterPro" id="IPR001810">
    <property type="entry name" value="F-box_dom"/>
</dbReference>
<keyword evidence="4" id="KW-1185">Reference proteome</keyword>
<dbReference type="CDD" id="cd22160">
    <property type="entry name" value="F-box_AtFBL13-like"/>
    <property type="match status" value="2"/>
</dbReference>